<reference evidence="3" key="2">
    <citation type="submission" date="2018-04" db="EMBL/GenBank/DDBJ databases">
        <title>OnivRS2 (Oryza nivara Reference Sequence Version 2).</title>
        <authorList>
            <person name="Zhang J."/>
            <person name="Kudrna D."/>
            <person name="Lee S."/>
            <person name="Talag J."/>
            <person name="Rajasekar S."/>
            <person name="Welchert J."/>
            <person name="Hsing Y.-I."/>
            <person name="Wing R.A."/>
        </authorList>
    </citation>
    <scope>NUCLEOTIDE SEQUENCE [LARGE SCALE GENOMIC DNA]</scope>
</reference>
<name>A0A0E0FSD1_ORYNI</name>
<evidence type="ECO:0000313" key="3">
    <source>
        <dbReference type="EnsemblPlants" id="ONIVA01G33290.1"/>
    </source>
</evidence>
<accession>A0A0E0FSD1</accession>
<proteinExistence type="predicted"/>
<feature type="domain" description="F-box" evidence="2">
    <location>
        <begin position="465"/>
        <end position="521"/>
    </location>
</feature>
<dbReference type="OMA" id="YTVICAN"/>
<dbReference type="Gene3D" id="3.40.1000.30">
    <property type="match status" value="1"/>
</dbReference>
<dbReference type="PANTHER" id="PTHR34791:SF8">
    <property type="entry name" value="F-BOX DOMAIN CONTAINING PROTEIN, EXPRESSED"/>
    <property type="match status" value="1"/>
</dbReference>
<keyword evidence="4" id="KW-1185">Reference proteome</keyword>
<evidence type="ECO:0000256" key="1">
    <source>
        <dbReference type="SAM" id="MobiDB-lite"/>
    </source>
</evidence>
<dbReference type="PROSITE" id="PS50181">
    <property type="entry name" value="FBOX"/>
    <property type="match status" value="1"/>
</dbReference>
<dbReference type="AlphaFoldDB" id="A0A0E0FSD1"/>
<dbReference type="HOGENOM" id="CLU_445786_0_0_1"/>
<reference evidence="3" key="1">
    <citation type="submission" date="2015-04" db="UniProtKB">
        <authorList>
            <consortium name="EnsemblPlants"/>
        </authorList>
    </citation>
    <scope>IDENTIFICATION</scope>
    <source>
        <strain evidence="3">SL10</strain>
    </source>
</reference>
<protein>
    <recommendedName>
        <fullName evidence="2">F-box domain-containing protein</fullName>
    </recommendedName>
</protein>
<dbReference type="EnsemblPlants" id="ONIVA01G33290.1">
    <property type="protein sequence ID" value="ONIVA01G33290.1"/>
    <property type="gene ID" value="ONIVA01G33290"/>
</dbReference>
<evidence type="ECO:0000259" key="2">
    <source>
        <dbReference type="PROSITE" id="PS50181"/>
    </source>
</evidence>
<dbReference type="InterPro" id="IPR001810">
    <property type="entry name" value="F-box_dom"/>
</dbReference>
<dbReference type="Proteomes" id="UP000006591">
    <property type="component" value="Chromosome 1"/>
</dbReference>
<evidence type="ECO:0000313" key="4">
    <source>
        <dbReference type="Proteomes" id="UP000006591"/>
    </source>
</evidence>
<sequence length="613" mass="68934">MDVVISALASDIISRFMSFLIKGRYITNAGMLMKLKMLTEAMYKGYHVFDTYGPLELIKEAGEVSDSYALDFHYVRRFHLSGGTIVSREVKSSLENLETVLDNLKEFVSLLNGCERIIRNPYSTYLYIDNFMFGRQVERQQIMSILMLDDHPKIPAVLPIIGGCRVGKKTLVWSVCSDERIRSHFSAILHFGGDDIKKFDERKVMPLKTLITVEFISDIRFGDIIAGSVTMPMKFQLVWESRLAPYTVISATCGAEELLSTTSTRKKRKIRKRRLDLLIKSLELMRTTRRHPLHDAIDAARWDAEPPLGRLVVVAHAAFLHAGFVPYSAGGRSSASRRPLPDEIGATASSLSLRYTVPDLLRQTTTQKRRSRAETAVLRLCAHGDHVVFYGYLTGDANQVQRLQTTRHWACIDALSVASVLLSGGLDATAHALAADGAGLWKKLAGGLARRLFVDMCRKNSKHLPPRLTTLPADLQDDILRRLAVEDIAAVYFTCTGLRDLIAGSEVLNNDFQFGELWMNFAWSQGYLRRLPSPARVVIGRRSRTTSFIAGDGEDRCRWRDPTKQMIERFVEKRSKVLAAGGDGGRRRPVMAARGRRRGDKGAASSRQKWMHR</sequence>
<feature type="region of interest" description="Disordered" evidence="1">
    <location>
        <begin position="580"/>
        <end position="613"/>
    </location>
</feature>
<organism evidence="3">
    <name type="scientific">Oryza nivara</name>
    <name type="common">Indian wild rice</name>
    <name type="synonym">Oryza sativa f. spontanea</name>
    <dbReference type="NCBI Taxonomy" id="4536"/>
    <lineage>
        <taxon>Eukaryota</taxon>
        <taxon>Viridiplantae</taxon>
        <taxon>Streptophyta</taxon>
        <taxon>Embryophyta</taxon>
        <taxon>Tracheophyta</taxon>
        <taxon>Spermatophyta</taxon>
        <taxon>Magnoliopsida</taxon>
        <taxon>Liliopsida</taxon>
        <taxon>Poales</taxon>
        <taxon>Poaceae</taxon>
        <taxon>BOP clade</taxon>
        <taxon>Oryzoideae</taxon>
        <taxon>Oryzeae</taxon>
        <taxon>Oryzinae</taxon>
        <taxon>Oryza</taxon>
    </lineage>
</organism>
<dbReference type="PANTHER" id="PTHR34791">
    <property type="entry name" value="OS02G0272100 PROTEIN"/>
    <property type="match status" value="1"/>
</dbReference>
<dbReference type="Gramene" id="ONIVA01G33290.1">
    <property type="protein sequence ID" value="ONIVA01G33290.1"/>
    <property type="gene ID" value="ONIVA01G33290"/>
</dbReference>